<dbReference type="InterPro" id="IPR029058">
    <property type="entry name" value="AB_hydrolase_fold"/>
</dbReference>
<evidence type="ECO:0000313" key="2">
    <source>
        <dbReference type="EMBL" id="GAA0172102.1"/>
    </source>
</evidence>
<feature type="domain" description="Serine aminopeptidase S33" evidence="1">
    <location>
        <begin position="61"/>
        <end position="306"/>
    </location>
</feature>
<dbReference type="SUPFAM" id="SSF53474">
    <property type="entry name" value="alpha/beta-Hydrolases"/>
    <property type="match status" value="1"/>
</dbReference>
<dbReference type="EMBL" id="BAABME010007963">
    <property type="protein sequence ID" value="GAA0172102.1"/>
    <property type="molecule type" value="Genomic_DNA"/>
</dbReference>
<proteinExistence type="predicted"/>
<gene>
    <name evidence="2" type="ORF">LIER_25997</name>
</gene>
<sequence length="329" mass="36995">MSHPIFEANESSPYGDLSREQFFNKHKILHQENFMLNKEKLKIYTQSWKPDPTTTPPPPPLRGVVAMIHGYKMESSWLFELNAVAIAKAGFLVCALDIQGHGYSQGTPGHIPNLENIISDCIQFFDTIKVENPTLPAFLYGESLGGAIAILVCLKQRENNDDQYWKGMVLSGPMCGISRKFKPIWPLEKLLPLVASIAPSFRIVITKPLARKSFKESWKGKLIGNSPNKLAYGKPTAATVLQFLRACDNIQKNCHLLRVPLLIVHGAEDRVCDPEAANSVFELVGSDDKTFKIFDGMWHQLIGEPNEKYELVFDTIMTWLQVKVKTLVV</sequence>
<dbReference type="InterPro" id="IPR051044">
    <property type="entry name" value="MAG_DAG_Lipase"/>
</dbReference>
<dbReference type="PRINTS" id="PR00111">
    <property type="entry name" value="ABHYDROLASE"/>
</dbReference>
<dbReference type="InterPro" id="IPR022742">
    <property type="entry name" value="Hydrolase_4"/>
</dbReference>
<keyword evidence="3" id="KW-1185">Reference proteome</keyword>
<dbReference type="InterPro" id="IPR000073">
    <property type="entry name" value="AB_hydrolase_1"/>
</dbReference>
<comment type="caution">
    <text evidence="2">The sequence shown here is derived from an EMBL/GenBank/DDBJ whole genome shotgun (WGS) entry which is preliminary data.</text>
</comment>
<organism evidence="2 3">
    <name type="scientific">Lithospermum erythrorhizon</name>
    <name type="common">Purple gromwell</name>
    <name type="synonym">Lithospermum officinale var. erythrorhizon</name>
    <dbReference type="NCBI Taxonomy" id="34254"/>
    <lineage>
        <taxon>Eukaryota</taxon>
        <taxon>Viridiplantae</taxon>
        <taxon>Streptophyta</taxon>
        <taxon>Embryophyta</taxon>
        <taxon>Tracheophyta</taxon>
        <taxon>Spermatophyta</taxon>
        <taxon>Magnoliopsida</taxon>
        <taxon>eudicotyledons</taxon>
        <taxon>Gunneridae</taxon>
        <taxon>Pentapetalae</taxon>
        <taxon>asterids</taxon>
        <taxon>lamiids</taxon>
        <taxon>Boraginales</taxon>
        <taxon>Boraginaceae</taxon>
        <taxon>Boraginoideae</taxon>
        <taxon>Lithospermeae</taxon>
        <taxon>Lithospermum</taxon>
    </lineage>
</organism>
<reference evidence="2 3" key="1">
    <citation type="submission" date="2024-01" db="EMBL/GenBank/DDBJ databases">
        <title>The complete chloroplast genome sequence of Lithospermum erythrorhizon: insights into the phylogenetic relationship among Boraginaceae species and the maternal lineages of purple gromwells.</title>
        <authorList>
            <person name="Okada T."/>
            <person name="Watanabe K."/>
        </authorList>
    </citation>
    <scope>NUCLEOTIDE SEQUENCE [LARGE SCALE GENOMIC DNA]</scope>
</reference>
<evidence type="ECO:0000259" key="1">
    <source>
        <dbReference type="Pfam" id="PF12146"/>
    </source>
</evidence>
<dbReference type="AlphaFoldDB" id="A0AAV3R6U2"/>
<dbReference type="Proteomes" id="UP001454036">
    <property type="component" value="Unassembled WGS sequence"/>
</dbReference>
<name>A0AAV3R6U2_LITER</name>
<protein>
    <submittedName>
        <fullName evidence="2">Phospholipase</fullName>
    </submittedName>
</protein>
<dbReference type="GO" id="GO:0016787">
    <property type="term" value="F:hydrolase activity"/>
    <property type="evidence" value="ECO:0007669"/>
    <property type="project" value="UniProtKB-ARBA"/>
</dbReference>
<dbReference type="PANTHER" id="PTHR11614">
    <property type="entry name" value="PHOSPHOLIPASE-RELATED"/>
    <property type="match status" value="1"/>
</dbReference>
<evidence type="ECO:0000313" key="3">
    <source>
        <dbReference type="Proteomes" id="UP001454036"/>
    </source>
</evidence>
<dbReference type="Pfam" id="PF12146">
    <property type="entry name" value="Hydrolase_4"/>
    <property type="match status" value="1"/>
</dbReference>
<accession>A0AAV3R6U2</accession>
<dbReference type="Gene3D" id="3.40.50.1820">
    <property type="entry name" value="alpha/beta hydrolase"/>
    <property type="match status" value="1"/>
</dbReference>